<reference evidence="7 8" key="1">
    <citation type="journal article" date="2018" name="Nat. Ecol. Evol.">
        <title>Genomic signatures of mitonuclear coevolution across populations of Tigriopus californicus.</title>
        <authorList>
            <person name="Barreto F.S."/>
            <person name="Watson E.T."/>
            <person name="Lima T.G."/>
            <person name="Willett C.S."/>
            <person name="Edmands S."/>
            <person name="Li W."/>
            <person name="Burton R.S."/>
        </authorList>
    </citation>
    <scope>NUCLEOTIDE SEQUENCE [LARGE SCALE GENOMIC DNA]</scope>
    <source>
        <strain evidence="7 8">San Diego</strain>
    </source>
</reference>
<evidence type="ECO:0000256" key="5">
    <source>
        <dbReference type="ARBA" id="ARBA00023186"/>
    </source>
</evidence>
<dbReference type="GO" id="GO:0005758">
    <property type="term" value="C:mitochondrial intermembrane space"/>
    <property type="evidence" value="ECO:0007669"/>
    <property type="project" value="TreeGrafter"/>
</dbReference>
<keyword evidence="4 6" id="KW-0496">Mitochondrion</keyword>
<dbReference type="OMA" id="WQQTNEN"/>
<dbReference type="GO" id="GO:0005759">
    <property type="term" value="C:mitochondrial matrix"/>
    <property type="evidence" value="ECO:0007669"/>
    <property type="project" value="UniProtKB-SubCell"/>
</dbReference>
<evidence type="ECO:0000256" key="3">
    <source>
        <dbReference type="ARBA" id="ARBA00022946"/>
    </source>
</evidence>
<dbReference type="InterPro" id="IPR008381">
    <property type="entry name" value="SDHAF3/Sdh7"/>
</dbReference>
<keyword evidence="8" id="KW-1185">Reference proteome</keyword>
<dbReference type="GO" id="GO:0034553">
    <property type="term" value="P:mitochondrial respiratory chain complex II assembly"/>
    <property type="evidence" value="ECO:0007669"/>
    <property type="project" value="UniProtKB-UniRule"/>
</dbReference>
<evidence type="ECO:0000313" key="7">
    <source>
        <dbReference type="EMBL" id="TRY69445.1"/>
    </source>
</evidence>
<comment type="subunit">
    <text evidence="6">Interacts with the iron-sulfur protein subunit within the SDH catalytic dimer.</text>
</comment>
<dbReference type="AlphaFoldDB" id="A0A553NVI8"/>
<dbReference type="Pfam" id="PF13233">
    <property type="entry name" value="Complex1_LYR_2"/>
    <property type="match status" value="1"/>
</dbReference>
<evidence type="ECO:0000256" key="4">
    <source>
        <dbReference type="ARBA" id="ARBA00023128"/>
    </source>
</evidence>
<gene>
    <name evidence="7" type="ORF">TCAL_05626</name>
</gene>
<evidence type="ECO:0000256" key="6">
    <source>
        <dbReference type="RuleBase" id="RU368039"/>
    </source>
</evidence>
<comment type="subcellular location">
    <subcellularLocation>
        <location evidence="1 6">Mitochondrion matrix</location>
    </subcellularLocation>
</comment>
<evidence type="ECO:0000313" key="8">
    <source>
        <dbReference type="Proteomes" id="UP000318571"/>
    </source>
</evidence>
<proteinExistence type="inferred from homology"/>
<comment type="caution">
    <text evidence="7">The sequence shown here is derived from an EMBL/GenBank/DDBJ whole genome shotgun (WGS) entry which is preliminary data.</text>
</comment>
<dbReference type="PANTHER" id="PTHR13137">
    <property type="entry name" value="DC11 ACN9 HOMOLOG"/>
    <property type="match status" value="1"/>
</dbReference>
<evidence type="ECO:0000256" key="2">
    <source>
        <dbReference type="ARBA" id="ARBA00006020"/>
    </source>
</evidence>
<comment type="similarity">
    <text evidence="2 6">Belongs to the complex I LYR family. SDHAF3 subfamily.</text>
</comment>
<name>A0A553NVI8_TIGCA</name>
<evidence type="ECO:0000256" key="1">
    <source>
        <dbReference type="ARBA" id="ARBA00004305"/>
    </source>
</evidence>
<dbReference type="GO" id="GO:0006105">
    <property type="term" value="P:succinate metabolic process"/>
    <property type="evidence" value="ECO:0007669"/>
    <property type="project" value="TreeGrafter"/>
</dbReference>
<dbReference type="STRING" id="6832.A0A553NVI8"/>
<dbReference type="Proteomes" id="UP000318571">
    <property type="component" value="Chromosome 1"/>
</dbReference>
<dbReference type="OrthoDB" id="278329at2759"/>
<keyword evidence="5 6" id="KW-0143">Chaperone</keyword>
<sequence length="126" mass="14544">MAGVSSVRELSHLQRVRLLYKTCLKLHRGLPMHLRAIGDTYVRDEFKRHKEANQEQTQVFMEAWSKYALQLTRQIGLKGPQTSKTLGDSLRVEDLDQFSGEQLAQLFELYQETSKPMTPTDSSVFK</sequence>
<dbReference type="PANTHER" id="PTHR13137:SF6">
    <property type="entry name" value="SUCCINATE DEHYDROGENASE ASSEMBLY FACTOR 3, MITOCHONDRIAL"/>
    <property type="match status" value="1"/>
</dbReference>
<accession>A0A553NVI8</accession>
<dbReference type="CDD" id="cd20270">
    <property type="entry name" value="Complex1_LYR_SDHAF3_LYRM10"/>
    <property type="match status" value="1"/>
</dbReference>
<organism evidence="7 8">
    <name type="scientific">Tigriopus californicus</name>
    <name type="common">Marine copepod</name>
    <dbReference type="NCBI Taxonomy" id="6832"/>
    <lineage>
        <taxon>Eukaryota</taxon>
        <taxon>Metazoa</taxon>
        <taxon>Ecdysozoa</taxon>
        <taxon>Arthropoda</taxon>
        <taxon>Crustacea</taxon>
        <taxon>Multicrustacea</taxon>
        <taxon>Hexanauplia</taxon>
        <taxon>Copepoda</taxon>
        <taxon>Harpacticoida</taxon>
        <taxon>Harpacticidae</taxon>
        <taxon>Tigriopus</taxon>
    </lineage>
</organism>
<keyword evidence="3" id="KW-0809">Transit peptide</keyword>
<dbReference type="EMBL" id="VCGU01000010">
    <property type="protein sequence ID" value="TRY69445.1"/>
    <property type="molecule type" value="Genomic_DNA"/>
</dbReference>
<protein>
    <recommendedName>
        <fullName evidence="6">Succinate dehydrogenase assembly factor 3</fullName>
        <shortName evidence="6">SDH assembly factor 3</shortName>
        <shortName evidence="6">SDHAF3</shortName>
    </recommendedName>
</protein>
<comment type="function">
    <text evidence="6">Plays an essential role in the assembly of succinate dehydrogenase (SDH), an enzyme complex (also referred to as respiratory complex II) that is a component of both the tricarboxylic acid (TCA) cycle and the mitochondrial electron transport chain, and which couples the oxidation of succinate to fumarate with the reduction of ubiquinone (coenzyme Q) to ubiquinol. Promotes maturation of the iron-sulfur protein subunit of the SDH catalytic dimer, protecting it from the deleterious effects of oxidants. May act together with SDHAF1.</text>
</comment>